<evidence type="ECO:0000313" key="2">
    <source>
        <dbReference type="EMBL" id="KAK3088552.1"/>
    </source>
</evidence>
<sequence>DQKCQLKWKWLVFAASFFGILCSAGFLYSLTVLFVELLEEFQKSKAETSLVQAVGFGFFLCSGFIAGVLVSKFGEQKCMLLGTLMSTFGIGISYFAVNIPYLVCSIGVIGDVVLSINNPNFRDNLHEIHSHELEIKEATESDRSTLYLDILLSVDENGHLDTSLNARRDDFSSNITNFPFNIPSSPAYAVFVSQLILYAGACSKCEDFIVRARRLASKLFRVILHND</sequence>
<evidence type="ECO:0000313" key="3">
    <source>
        <dbReference type="Proteomes" id="UP001186944"/>
    </source>
</evidence>
<keyword evidence="1" id="KW-0472">Membrane</keyword>
<proteinExistence type="predicted"/>
<reference evidence="2" key="1">
    <citation type="submission" date="2019-08" db="EMBL/GenBank/DDBJ databases">
        <title>The improved chromosome-level genome for the pearl oyster Pinctada fucata martensii using PacBio sequencing and Hi-C.</title>
        <authorList>
            <person name="Zheng Z."/>
        </authorList>
    </citation>
    <scope>NUCLEOTIDE SEQUENCE</scope>
    <source>
        <strain evidence="2">ZZ-2019</strain>
        <tissue evidence="2">Adductor muscle</tissue>
    </source>
</reference>
<feature type="transmembrane region" description="Helical" evidence="1">
    <location>
        <begin position="78"/>
        <end position="97"/>
    </location>
</feature>
<keyword evidence="1" id="KW-0812">Transmembrane</keyword>
<accession>A0AA88XN72</accession>
<dbReference type="SUPFAM" id="SSF103473">
    <property type="entry name" value="MFS general substrate transporter"/>
    <property type="match status" value="1"/>
</dbReference>
<dbReference type="PANTHER" id="PTHR11360:SF310">
    <property type="entry name" value="MONOCARBOXYLATE TRANSPORTER 9-LIKE"/>
    <property type="match status" value="1"/>
</dbReference>
<comment type="caution">
    <text evidence="2">The sequence shown here is derived from an EMBL/GenBank/DDBJ whole genome shotgun (WGS) entry which is preliminary data.</text>
</comment>
<dbReference type="InterPro" id="IPR036259">
    <property type="entry name" value="MFS_trans_sf"/>
</dbReference>
<keyword evidence="3" id="KW-1185">Reference proteome</keyword>
<dbReference type="GO" id="GO:0008028">
    <property type="term" value="F:monocarboxylic acid transmembrane transporter activity"/>
    <property type="evidence" value="ECO:0007669"/>
    <property type="project" value="TreeGrafter"/>
</dbReference>
<feature type="non-terminal residue" evidence="2">
    <location>
        <position position="1"/>
    </location>
</feature>
<dbReference type="InterPro" id="IPR050327">
    <property type="entry name" value="Proton-linked_MCT"/>
</dbReference>
<keyword evidence="1" id="KW-1133">Transmembrane helix</keyword>
<protein>
    <submittedName>
        <fullName evidence="2">Uncharacterized protein</fullName>
    </submittedName>
</protein>
<name>A0AA88XN72_PINIB</name>
<dbReference type="Proteomes" id="UP001186944">
    <property type="component" value="Unassembled WGS sequence"/>
</dbReference>
<dbReference type="AlphaFoldDB" id="A0AA88XN72"/>
<dbReference type="PANTHER" id="PTHR11360">
    <property type="entry name" value="MONOCARBOXYLATE TRANSPORTER"/>
    <property type="match status" value="1"/>
</dbReference>
<dbReference type="Gene3D" id="1.20.1250.20">
    <property type="entry name" value="MFS general substrate transporter like domains"/>
    <property type="match status" value="1"/>
</dbReference>
<evidence type="ECO:0000256" key="1">
    <source>
        <dbReference type="SAM" id="Phobius"/>
    </source>
</evidence>
<feature type="transmembrane region" description="Helical" evidence="1">
    <location>
        <begin position="12"/>
        <end position="38"/>
    </location>
</feature>
<organism evidence="2 3">
    <name type="scientific">Pinctada imbricata</name>
    <name type="common">Atlantic pearl-oyster</name>
    <name type="synonym">Pinctada martensii</name>
    <dbReference type="NCBI Taxonomy" id="66713"/>
    <lineage>
        <taxon>Eukaryota</taxon>
        <taxon>Metazoa</taxon>
        <taxon>Spiralia</taxon>
        <taxon>Lophotrochozoa</taxon>
        <taxon>Mollusca</taxon>
        <taxon>Bivalvia</taxon>
        <taxon>Autobranchia</taxon>
        <taxon>Pteriomorphia</taxon>
        <taxon>Pterioida</taxon>
        <taxon>Pterioidea</taxon>
        <taxon>Pteriidae</taxon>
        <taxon>Pinctada</taxon>
    </lineage>
</organism>
<dbReference type="EMBL" id="VSWD01000011">
    <property type="protein sequence ID" value="KAK3088552.1"/>
    <property type="molecule type" value="Genomic_DNA"/>
</dbReference>
<gene>
    <name evidence="2" type="ORF">FSP39_020502</name>
</gene>
<feature type="transmembrane region" description="Helical" evidence="1">
    <location>
        <begin position="50"/>
        <end position="71"/>
    </location>
</feature>